<sequence length="175" mass="17898">MGHGATASHANSVALGQGSATTRGAQTGYNAAYVGSSNSTGEVNVGGRTITGVAPGIAGTDAVNVNQLTAGVNHAINIANQYTDNRINELQSDVWTMDRGYRGATASAMAMAGLPQAYLPGKSMLAVGFGGYQNEFGMAVGLSGITENGRYVYKVQASGNTVRDWGFSVGAGIQW</sequence>
<evidence type="ECO:0000256" key="5">
    <source>
        <dbReference type="ARBA" id="ARBA00022452"/>
    </source>
</evidence>
<evidence type="ECO:0000256" key="8">
    <source>
        <dbReference type="ARBA" id="ARBA00022927"/>
    </source>
</evidence>
<dbReference type="Proteomes" id="UP000294796">
    <property type="component" value="Unassembled WGS sequence"/>
</dbReference>
<evidence type="ECO:0000313" key="13">
    <source>
        <dbReference type="EMBL" id="TDK28773.1"/>
    </source>
</evidence>
<keyword evidence="10" id="KW-0998">Cell outer membrane</keyword>
<evidence type="ECO:0000256" key="9">
    <source>
        <dbReference type="ARBA" id="ARBA00023136"/>
    </source>
</evidence>
<feature type="domain" description="Trimeric autotransporter adhesin YadA-like C-terminal membrane anchor" evidence="11">
    <location>
        <begin position="115"/>
        <end position="175"/>
    </location>
</feature>
<evidence type="ECO:0000256" key="2">
    <source>
        <dbReference type="ARBA" id="ARBA00004442"/>
    </source>
</evidence>
<accession>A0A4R5U5B2</accession>
<keyword evidence="14" id="KW-1185">Reference proteome</keyword>
<reference evidence="13 14" key="1">
    <citation type="submission" date="2019-03" db="EMBL/GenBank/DDBJ databases">
        <title>Luteimonas zhaokaii sp.nov., isolated from the rectal contents of Plateau pika in Yushu, Qinghai Province, China.</title>
        <authorList>
            <person name="Zhang G."/>
        </authorList>
    </citation>
    <scope>NUCLEOTIDE SEQUENCE [LARGE SCALE GENOMIC DNA]</scope>
    <source>
        <strain evidence="13 14">B9</strain>
    </source>
</reference>
<protein>
    <recommendedName>
        <fullName evidence="15">Adhesin</fullName>
    </recommendedName>
</protein>
<name>A0A4R5U5B2_9GAMM</name>
<keyword evidence="6" id="KW-0812">Transmembrane</keyword>
<dbReference type="InterPro" id="IPR011049">
    <property type="entry name" value="Serralysin-like_metalloprot_C"/>
</dbReference>
<evidence type="ECO:0000259" key="11">
    <source>
        <dbReference type="Pfam" id="PF03895"/>
    </source>
</evidence>
<comment type="similarity">
    <text evidence="3">Belongs to the autotransporter-2 (AT-2) (TC 1.B.40) family.</text>
</comment>
<dbReference type="GO" id="GO:0009986">
    <property type="term" value="C:cell surface"/>
    <property type="evidence" value="ECO:0007669"/>
    <property type="project" value="UniProtKB-SubCell"/>
</dbReference>
<keyword evidence="4" id="KW-0813">Transport</keyword>
<proteinExistence type="inferred from homology"/>
<dbReference type="SUPFAM" id="SSF54523">
    <property type="entry name" value="Pili subunits"/>
    <property type="match status" value="1"/>
</dbReference>
<dbReference type="InterPro" id="IPR005594">
    <property type="entry name" value="YadA_C"/>
</dbReference>
<dbReference type="Pfam" id="PF05662">
    <property type="entry name" value="YadA_stalk"/>
    <property type="match status" value="1"/>
</dbReference>
<organism evidence="13 14">
    <name type="scientific">Luteimonas aestuarii</name>
    <dbReference type="NCBI Taxonomy" id="453837"/>
    <lineage>
        <taxon>Bacteria</taxon>
        <taxon>Pseudomonadati</taxon>
        <taxon>Pseudomonadota</taxon>
        <taxon>Gammaproteobacteria</taxon>
        <taxon>Lysobacterales</taxon>
        <taxon>Lysobacteraceae</taxon>
        <taxon>Luteimonas</taxon>
    </lineage>
</organism>
<dbReference type="Gene3D" id="2.150.10.10">
    <property type="entry name" value="Serralysin-like metalloprotease, C-terminal"/>
    <property type="match status" value="1"/>
</dbReference>
<evidence type="ECO:0000256" key="7">
    <source>
        <dbReference type="ARBA" id="ARBA00022729"/>
    </source>
</evidence>
<dbReference type="OrthoDB" id="1631723at2"/>
<comment type="subcellular location">
    <subcellularLocation>
        <location evidence="2">Cell outer membrane</location>
    </subcellularLocation>
    <subcellularLocation>
        <location evidence="1">Cell surface</location>
    </subcellularLocation>
</comment>
<dbReference type="AlphaFoldDB" id="A0A4R5U5B2"/>
<keyword evidence="8" id="KW-0653">Protein transport</keyword>
<keyword evidence="9" id="KW-0472">Membrane</keyword>
<feature type="domain" description="Trimeric autotransporter adhesin YadA-like stalk" evidence="12">
    <location>
        <begin position="50"/>
        <end position="88"/>
    </location>
</feature>
<evidence type="ECO:0000256" key="3">
    <source>
        <dbReference type="ARBA" id="ARBA00005848"/>
    </source>
</evidence>
<dbReference type="EMBL" id="SMTF01000001">
    <property type="protein sequence ID" value="TDK28773.1"/>
    <property type="molecule type" value="Genomic_DNA"/>
</dbReference>
<dbReference type="InterPro" id="IPR045584">
    <property type="entry name" value="Pilin-like"/>
</dbReference>
<dbReference type="InterPro" id="IPR008635">
    <property type="entry name" value="Coiled_stalk_dom"/>
</dbReference>
<evidence type="ECO:0000256" key="10">
    <source>
        <dbReference type="ARBA" id="ARBA00023237"/>
    </source>
</evidence>
<dbReference type="Pfam" id="PF03895">
    <property type="entry name" value="YadA_anchor"/>
    <property type="match status" value="1"/>
</dbReference>
<evidence type="ECO:0000256" key="1">
    <source>
        <dbReference type="ARBA" id="ARBA00004241"/>
    </source>
</evidence>
<dbReference type="SUPFAM" id="SSF101967">
    <property type="entry name" value="Adhesin YadA, collagen-binding domain"/>
    <property type="match status" value="1"/>
</dbReference>
<dbReference type="GO" id="GO:0015031">
    <property type="term" value="P:protein transport"/>
    <property type="evidence" value="ECO:0007669"/>
    <property type="project" value="UniProtKB-KW"/>
</dbReference>
<gene>
    <name evidence="13" type="ORF">E2F46_01805</name>
</gene>
<evidence type="ECO:0000259" key="12">
    <source>
        <dbReference type="Pfam" id="PF05662"/>
    </source>
</evidence>
<dbReference type="GO" id="GO:0009279">
    <property type="term" value="C:cell outer membrane"/>
    <property type="evidence" value="ECO:0007669"/>
    <property type="project" value="UniProtKB-SubCell"/>
</dbReference>
<keyword evidence="7" id="KW-0732">Signal</keyword>
<keyword evidence="5" id="KW-1134">Transmembrane beta strand</keyword>
<evidence type="ECO:0000256" key="4">
    <source>
        <dbReference type="ARBA" id="ARBA00022448"/>
    </source>
</evidence>
<comment type="caution">
    <text evidence="13">The sequence shown here is derived from an EMBL/GenBank/DDBJ whole genome shotgun (WGS) entry which is preliminary data.</text>
</comment>
<evidence type="ECO:0000313" key="14">
    <source>
        <dbReference type="Proteomes" id="UP000294796"/>
    </source>
</evidence>
<evidence type="ECO:0000256" key="6">
    <source>
        <dbReference type="ARBA" id="ARBA00022692"/>
    </source>
</evidence>
<evidence type="ECO:0008006" key="15">
    <source>
        <dbReference type="Google" id="ProtNLM"/>
    </source>
</evidence>
<dbReference type="Gene3D" id="3.30.1300.30">
    <property type="entry name" value="GSPII I/J protein-like"/>
    <property type="match status" value="1"/>
</dbReference>